<dbReference type="AlphaFoldDB" id="E6TQC4"/>
<dbReference type="EMBL" id="CP002394">
    <property type="protein sequence ID" value="ADU29302.1"/>
    <property type="molecule type" value="Genomic_DNA"/>
</dbReference>
<reference evidence="1" key="1">
    <citation type="submission" date="2010-12" db="EMBL/GenBank/DDBJ databases">
        <title>Complete sequence of Bacillus cellulosilyticus DSM 2522.</title>
        <authorList>
            <consortium name="US DOE Joint Genome Institute"/>
            <person name="Lucas S."/>
            <person name="Copeland A."/>
            <person name="Lapidus A."/>
            <person name="Cheng J.-F."/>
            <person name="Bruce D."/>
            <person name="Goodwin L."/>
            <person name="Pitluck S."/>
            <person name="Chertkov O."/>
            <person name="Detter J.C."/>
            <person name="Han C."/>
            <person name="Tapia R."/>
            <person name="Land M."/>
            <person name="Hauser L."/>
            <person name="Jeffries C."/>
            <person name="Kyrpides N."/>
            <person name="Ivanova N."/>
            <person name="Mikhailova N."/>
            <person name="Brumm P."/>
            <person name="Mead D."/>
            <person name="Woyke T."/>
        </authorList>
    </citation>
    <scope>NUCLEOTIDE SEQUENCE [LARGE SCALE GENOMIC DNA]</scope>
    <source>
        <strain evidence="1">DSM 2522</strain>
    </source>
</reference>
<dbReference type="HOGENOM" id="CLU_569452_0_0_9"/>
<organism evidence="1 2">
    <name type="scientific">Evansella cellulosilytica (strain ATCC 21833 / DSM 2522 / FERM P-1141 / JCM 9156 / N-4)</name>
    <name type="common">Bacillus cellulosilyticus</name>
    <dbReference type="NCBI Taxonomy" id="649639"/>
    <lineage>
        <taxon>Bacteria</taxon>
        <taxon>Bacillati</taxon>
        <taxon>Bacillota</taxon>
        <taxon>Bacilli</taxon>
        <taxon>Bacillales</taxon>
        <taxon>Bacillaceae</taxon>
        <taxon>Evansella</taxon>
    </lineage>
</organism>
<dbReference type="KEGG" id="bco:Bcell_1029"/>
<dbReference type="STRING" id="649639.Bcell_1029"/>
<name>E6TQC4_EVAC2</name>
<dbReference type="OrthoDB" id="2445738at2"/>
<evidence type="ECO:0000313" key="1">
    <source>
        <dbReference type="EMBL" id="ADU29302.1"/>
    </source>
</evidence>
<gene>
    <name evidence="1" type="ordered locus">Bcell_1029</name>
</gene>
<proteinExistence type="predicted"/>
<sequence>MSKLASKLRAYLRGNPEIMIEKGEYESSIVDAKTGDLYGNVYYAENGSFTGFEVDLFFDEEENEGALEATEPIPLSDNEIQSFIEKGDQFVADFVSAQVEFGMLSEWAENSYIMIYEEIDGKLGIPIPHTGCTLYFNRDGDITSAHLGHETYTLEYPDISITKEEAKAIFRNASVIELVIQAEEHKNVELIYRMHPAYIGVKVDGKIDNVMEFMGAEELPVYRLEKVDEKGSKETMLGITSEFIMFKDDGQSKLWIEKEVLDAAEDEEEIEHKVSIYEDDTGFFIASEVRWEKSESSLSLDDLQQRAIHFLESIIGDVHIKYWLEEPENNPDEIEDMEIIMDEEHIDLEQEDEFFPSEPSQMFTFQRHHKGMKIEGYEVRIHVGLYTGIIRECSGSKLNELQLQQLEIKPTITLEKAEERYFEEMELKLSRSVKNIDDTSIYDLTYILDYPGEKGAIEKINAQTGDVTYVDTGIIRESN</sequence>
<keyword evidence="2" id="KW-1185">Reference proteome</keyword>
<evidence type="ECO:0000313" key="2">
    <source>
        <dbReference type="Proteomes" id="UP000001401"/>
    </source>
</evidence>
<dbReference type="eggNOG" id="ENOG5031007">
    <property type="taxonomic scope" value="Bacteria"/>
</dbReference>
<dbReference type="Proteomes" id="UP000001401">
    <property type="component" value="Chromosome"/>
</dbReference>
<protein>
    <submittedName>
        <fullName evidence="1">Uncharacterized protein</fullName>
    </submittedName>
</protein>
<accession>E6TQC4</accession>
<dbReference type="RefSeq" id="WP_013487643.1">
    <property type="nucleotide sequence ID" value="NC_014829.1"/>
</dbReference>